<dbReference type="AlphaFoldDB" id="K1J9Q1"/>
<reference evidence="1 2" key="1">
    <citation type="submission" date="2012-06" db="EMBL/GenBank/DDBJ databases">
        <title>The Genome Sequence of Aeromonas hydrophila SSU.</title>
        <authorList>
            <consortium name="The Broad Institute Genome Sequencing Platform"/>
            <person name="Earl A."/>
            <person name="Ward D."/>
            <person name="Feldgarden M."/>
            <person name="Gevers D."/>
            <person name="Chopra A."/>
            <person name="Walker B."/>
            <person name="Young S.K."/>
            <person name="Zeng Q."/>
            <person name="Gargeya S."/>
            <person name="Fitzgerald M."/>
            <person name="Haas B."/>
            <person name="Abouelleil A."/>
            <person name="Alvarado L."/>
            <person name="Arachchi H.M."/>
            <person name="Berlin A.M."/>
            <person name="Chapman S.B."/>
            <person name="Goldberg J."/>
            <person name="Griggs A."/>
            <person name="Gujja S."/>
            <person name="Hansen M."/>
            <person name="Howarth C."/>
            <person name="Imamovic A."/>
            <person name="Larimer J."/>
            <person name="McCowan C."/>
            <person name="Montmayeur A."/>
            <person name="Murphy C."/>
            <person name="Neiman D."/>
            <person name="Pearson M."/>
            <person name="Priest M."/>
            <person name="Roberts A."/>
            <person name="Saif S."/>
            <person name="Shea T."/>
            <person name="Sisk P."/>
            <person name="Sykes S."/>
            <person name="Wortman J."/>
            <person name="Nusbaum C."/>
            <person name="Birren B."/>
        </authorList>
    </citation>
    <scope>NUCLEOTIDE SEQUENCE [LARGE SCALE GENOMIC DNA]</scope>
    <source>
        <strain evidence="1 2">SSU</strain>
    </source>
</reference>
<evidence type="ECO:0000313" key="2">
    <source>
        <dbReference type="Proteomes" id="UP000005149"/>
    </source>
</evidence>
<dbReference type="RefSeq" id="WP_005301664.1">
    <property type="nucleotide sequence ID" value="NZ_JDWD01000126.1"/>
</dbReference>
<evidence type="ECO:0000313" key="1">
    <source>
        <dbReference type="EMBL" id="EKB28305.1"/>
    </source>
</evidence>
<gene>
    <name evidence="1" type="ORF">HMPREF1171_01539</name>
</gene>
<sequence length="171" mass="18930">MYHVDNPSAVPDMPPIDPVQSVDPKWFQNGGEGQPPTYPGQEWFNIVQAELLNVLVAAGLNPVKSDLTQLAQSINLMSYQKWTPVSANIEQLPASSYVFMAGAEIQLLENGNPFWAMVDFDVDLATMSCVIRAPAEKTIVTDNGEDDSVRIVVTGQPFLFYRVGTQWRVSQ</sequence>
<proteinExistence type="predicted"/>
<keyword evidence="2" id="KW-1185">Reference proteome</keyword>
<dbReference type="EMBL" id="AGWR01000014">
    <property type="protein sequence ID" value="EKB28305.1"/>
    <property type="molecule type" value="Genomic_DNA"/>
</dbReference>
<comment type="caution">
    <text evidence="1">The sequence shown here is derived from an EMBL/GenBank/DDBJ whole genome shotgun (WGS) entry which is preliminary data.</text>
</comment>
<accession>K1J9Q1</accession>
<dbReference type="PATRIC" id="fig|1073377.4.peg.1586"/>
<protein>
    <recommendedName>
        <fullName evidence="3">Phage tail protein</fullName>
    </recommendedName>
</protein>
<dbReference type="Proteomes" id="UP000005149">
    <property type="component" value="Unassembled WGS sequence"/>
</dbReference>
<evidence type="ECO:0008006" key="3">
    <source>
        <dbReference type="Google" id="ProtNLM"/>
    </source>
</evidence>
<organism evidence="1 2">
    <name type="scientific">Aeromonas dhakensis</name>
    <dbReference type="NCBI Taxonomy" id="196024"/>
    <lineage>
        <taxon>Bacteria</taxon>
        <taxon>Pseudomonadati</taxon>
        <taxon>Pseudomonadota</taxon>
        <taxon>Gammaproteobacteria</taxon>
        <taxon>Aeromonadales</taxon>
        <taxon>Aeromonadaceae</taxon>
        <taxon>Aeromonas</taxon>
    </lineage>
</organism>
<dbReference type="HOGENOM" id="CLU_1559689_0_0_6"/>
<name>K1J9Q1_9GAMM</name>